<reference evidence="2" key="1">
    <citation type="submission" date="2019-03" db="EMBL/GenBank/DDBJ databases">
        <title>Long read genome sequence of the mycoparasitic Pythium oligandrum ATCC 38472 isolated from sugarbeet rhizosphere.</title>
        <authorList>
            <person name="Gaulin E."/>
        </authorList>
    </citation>
    <scope>NUCLEOTIDE SEQUENCE</scope>
    <source>
        <strain evidence="2">ATCC 38472_TT</strain>
    </source>
</reference>
<accession>A0A8K1FCG2</accession>
<dbReference type="InterPro" id="IPR012337">
    <property type="entry name" value="RNaseH-like_sf"/>
</dbReference>
<gene>
    <name evidence="2" type="ORF">Poli38472_008447</name>
</gene>
<dbReference type="OrthoDB" id="119833at2759"/>
<dbReference type="InterPro" id="IPR052717">
    <property type="entry name" value="Vacuolar_transposase_reg"/>
</dbReference>
<evidence type="ECO:0000313" key="3">
    <source>
        <dbReference type="Proteomes" id="UP000794436"/>
    </source>
</evidence>
<dbReference type="GO" id="GO:0006357">
    <property type="term" value="P:regulation of transcription by RNA polymerase II"/>
    <property type="evidence" value="ECO:0007669"/>
    <property type="project" value="TreeGrafter"/>
</dbReference>
<dbReference type="EMBL" id="SPLM01000146">
    <property type="protein sequence ID" value="TMW55799.1"/>
    <property type="molecule type" value="Genomic_DNA"/>
</dbReference>
<evidence type="ECO:0008006" key="4">
    <source>
        <dbReference type="Google" id="ProtNLM"/>
    </source>
</evidence>
<evidence type="ECO:0000256" key="1">
    <source>
        <dbReference type="SAM" id="MobiDB-lite"/>
    </source>
</evidence>
<organism evidence="2 3">
    <name type="scientific">Pythium oligandrum</name>
    <name type="common">Mycoparasitic fungus</name>
    <dbReference type="NCBI Taxonomy" id="41045"/>
    <lineage>
        <taxon>Eukaryota</taxon>
        <taxon>Sar</taxon>
        <taxon>Stramenopiles</taxon>
        <taxon>Oomycota</taxon>
        <taxon>Peronosporomycetes</taxon>
        <taxon>Pythiales</taxon>
        <taxon>Pythiaceae</taxon>
        <taxon>Pythium</taxon>
    </lineage>
</organism>
<keyword evidence="3" id="KW-1185">Reference proteome</keyword>
<dbReference type="AlphaFoldDB" id="A0A8K1FCG2"/>
<dbReference type="PANTHER" id="PTHR46169:SF29">
    <property type="entry name" value="DNA REPLICATION-RELATED ELEMENT FACTOR, ISOFORM A"/>
    <property type="match status" value="1"/>
</dbReference>
<dbReference type="GO" id="GO:0005634">
    <property type="term" value="C:nucleus"/>
    <property type="evidence" value="ECO:0007669"/>
    <property type="project" value="TreeGrafter"/>
</dbReference>
<name>A0A8K1FCG2_PYTOL</name>
<dbReference type="PANTHER" id="PTHR46169">
    <property type="entry name" value="DNA REPLICATION-RELATED ELEMENT FACTOR, ISOFORM A"/>
    <property type="match status" value="1"/>
</dbReference>
<feature type="region of interest" description="Disordered" evidence="1">
    <location>
        <begin position="87"/>
        <end position="140"/>
    </location>
</feature>
<dbReference type="SUPFAM" id="SSF53098">
    <property type="entry name" value="Ribonuclease H-like"/>
    <property type="match status" value="1"/>
</dbReference>
<evidence type="ECO:0000313" key="2">
    <source>
        <dbReference type="EMBL" id="TMW55799.1"/>
    </source>
</evidence>
<protein>
    <recommendedName>
        <fullName evidence="4">BED-type domain-containing protein</fullName>
    </recommendedName>
</protein>
<comment type="caution">
    <text evidence="2">The sequence shown here is derived from an EMBL/GenBank/DDBJ whole genome shotgun (WGS) entry which is preliminary data.</text>
</comment>
<proteinExistence type="predicted"/>
<dbReference type="Proteomes" id="UP000794436">
    <property type="component" value="Unassembled WGS sequence"/>
</dbReference>
<sequence length="750" mass="85024">MSNGVAHGELTLFDCPRIRKSEYWQFIKLVAPTATTTLPEGQTHWVSQDATDAFCLRCNKMFRFVKGSSNSVRRHMERFHRKELLKRQAQQANEEKRATVSYNKRNTTRKAKRQSSPEQETAAEENRSSPAPIHEVPAAMPAKKQRLESLYALDQRHSIELMLKWMATSLRPLRMVLEPGFGAFVAHISGTDPSFSPPAVEALHHHLELMRENTRFEVKQRIKKEVSSFVLSLEPWRSPRDYADVPAFVEMHCWYLNEDFVRQSCVLDVVPMFKEAEDELRTKLHSVIQEFGLQKHLATSCLVPATDEELGNIIQTVDFQQVNEVRSMLDGVVACSVHWLQGTAFPDPRAERISGSLETGLGIVEGRQVFGEALSDVIHSVEWIRSSRLAFNKLCEAHTVFAGELKKLPSVSPSQWSFAVLHDFFARVILIRASIDSIASDETFTQVPKKPNTLSWFLAEGLVLLWRPLQEVLQVVDNEKVCSTAFIIPILSMVKQHFTRVDLFDDLQQRYLGILADSDVASSVARLQLLRVHIQNWLAKCYPTLLSPDHAWISALDPRYARLRHLSEEEREACKCSLVEQAVELHLSHVPHATETLSSLTGDLDGDLMGGDSRPGLMHRLLYEEEEEVVAPPPSADVMSARDAELAQTRLYVANEVVMYLNEHQVRKTRILCPLQWWSANRERYPFLSPLARLWLGTVACLTSPLDRELPSELAGDPSADAASWTKSTADFLYMHAHLRGAHMDTTVAL</sequence>